<dbReference type="EMBL" id="JAVDQD010000004">
    <property type="protein sequence ID" value="MDR6240477.1"/>
    <property type="molecule type" value="Genomic_DNA"/>
</dbReference>
<sequence length="236" mass="27435">MKHFVMIMFNSVALILFALNGAEGQDLKQDLLKISSAYRDADLNVKVRVHIEDPEDQPMTVNASILKYGQMMYSNISGIETLVTKDLVVSHSHLYKLTSYYKRSKQDELDFSDMSMVNIDTMLVAYDNISYLGNKEGSKHYKVRQKEGMIEWIELYIDDRTGFLNRVYYTYREKVGTETISVDIRYEYGALDALVNDKRLSLSHFIVTKDGKRVSAMREYRLKQLESTTRQSFQLQ</sequence>
<reference evidence="2" key="1">
    <citation type="submission" date="2023-07" db="EMBL/GenBank/DDBJ databases">
        <title>Genomic Encyclopedia of Type Strains, Phase IV (KMG-IV): sequencing the most valuable type-strain genomes for metagenomic binning, comparative biology and taxonomic classification.</title>
        <authorList>
            <person name="Goeker M."/>
        </authorList>
    </citation>
    <scope>NUCLEOTIDE SEQUENCE</scope>
    <source>
        <strain evidence="2">DSM 26174</strain>
    </source>
</reference>
<accession>A0AAE4BU92</accession>
<name>A0AAE4BU92_9BACT</name>
<evidence type="ECO:0000313" key="2">
    <source>
        <dbReference type="EMBL" id="MDR6240477.1"/>
    </source>
</evidence>
<feature type="chain" id="PRO_5041974718" description="Outer membrane lipoprotein-sorting protein" evidence="1">
    <location>
        <begin position="19"/>
        <end position="236"/>
    </location>
</feature>
<dbReference type="Proteomes" id="UP001185092">
    <property type="component" value="Unassembled WGS sequence"/>
</dbReference>
<evidence type="ECO:0000313" key="3">
    <source>
        <dbReference type="Proteomes" id="UP001185092"/>
    </source>
</evidence>
<organism evidence="2 3">
    <name type="scientific">Aureibacter tunicatorum</name>
    <dbReference type="NCBI Taxonomy" id="866807"/>
    <lineage>
        <taxon>Bacteria</taxon>
        <taxon>Pseudomonadati</taxon>
        <taxon>Bacteroidota</taxon>
        <taxon>Cytophagia</taxon>
        <taxon>Cytophagales</taxon>
        <taxon>Persicobacteraceae</taxon>
        <taxon>Aureibacter</taxon>
    </lineage>
</organism>
<keyword evidence="1" id="KW-0732">Signal</keyword>
<evidence type="ECO:0008006" key="4">
    <source>
        <dbReference type="Google" id="ProtNLM"/>
    </source>
</evidence>
<evidence type="ECO:0000256" key="1">
    <source>
        <dbReference type="SAM" id="SignalP"/>
    </source>
</evidence>
<comment type="caution">
    <text evidence="2">The sequence shown here is derived from an EMBL/GenBank/DDBJ whole genome shotgun (WGS) entry which is preliminary data.</text>
</comment>
<dbReference type="RefSeq" id="WP_309940433.1">
    <property type="nucleotide sequence ID" value="NZ_AP025305.1"/>
</dbReference>
<feature type="signal peptide" evidence="1">
    <location>
        <begin position="1"/>
        <end position="18"/>
    </location>
</feature>
<gene>
    <name evidence="2" type="ORF">HNQ88_003543</name>
</gene>
<protein>
    <recommendedName>
        <fullName evidence="4">Outer membrane lipoprotein-sorting protein</fullName>
    </recommendedName>
</protein>
<keyword evidence="3" id="KW-1185">Reference proteome</keyword>
<dbReference type="AlphaFoldDB" id="A0AAE4BU92"/>
<proteinExistence type="predicted"/>